<keyword evidence="2" id="KW-1133">Transmembrane helix</keyword>
<dbReference type="PANTHER" id="PTHR44809:SF1">
    <property type="entry name" value="PROTEIN O-MANNOSYL-TRANSFERASE TMTC1"/>
    <property type="match status" value="1"/>
</dbReference>
<keyword evidence="2" id="KW-0812">Transmembrane</keyword>
<dbReference type="AlphaFoldDB" id="A0A2M8KXF3"/>
<dbReference type="SUPFAM" id="SSF48452">
    <property type="entry name" value="TPR-like"/>
    <property type="match status" value="1"/>
</dbReference>
<dbReference type="SMART" id="SM00028">
    <property type="entry name" value="TPR"/>
    <property type="match status" value="4"/>
</dbReference>
<reference evidence="4" key="1">
    <citation type="submission" date="2017-09" db="EMBL/GenBank/DDBJ databases">
        <title>Depth-based differentiation of microbial function through sediment-hosted aquifers and enrichment of novel symbionts in the deep terrestrial subsurface.</title>
        <authorList>
            <person name="Probst A.J."/>
            <person name="Ladd B."/>
            <person name="Jarett J.K."/>
            <person name="Geller-Mcgrath D.E."/>
            <person name="Sieber C.M.K."/>
            <person name="Emerson J.B."/>
            <person name="Anantharaman K."/>
            <person name="Thomas B.C."/>
            <person name="Malmstrom R."/>
            <person name="Stieglmeier M."/>
            <person name="Klingl A."/>
            <person name="Woyke T."/>
            <person name="Ryan C.M."/>
            <person name="Banfield J.F."/>
        </authorList>
    </citation>
    <scope>NUCLEOTIDE SEQUENCE [LARGE SCALE GENOMIC DNA]</scope>
</reference>
<name>A0A2M8KXF3_9BACT</name>
<dbReference type="Gene3D" id="1.25.40.10">
    <property type="entry name" value="Tetratricopeptide repeat domain"/>
    <property type="match status" value="1"/>
</dbReference>
<protein>
    <submittedName>
        <fullName evidence="3">Uncharacterized protein</fullName>
    </submittedName>
</protein>
<keyword evidence="2" id="KW-0472">Membrane</keyword>
<comment type="caution">
    <text evidence="3">The sequence shown here is derived from an EMBL/GenBank/DDBJ whole genome shotgun (WGS) entry which is preliminary data.</text>
</comment>
<dbReference type="InterPro" id="IPR019734">
    <property type="entry name" value="TPR_rpt"/>
</dbReference>
<dbReference type="PROSITE" id="PS50005">
    <property type="entry name" value="TPR"/>
    <property type="match status" value="1"/>
</dbReference>
<evidence type="ECO:0000313" key="3">
    <source>
        <dbReference type="EMBL" id="PJE64562.1"/>
    </source>
</evidence>
<dbReference type="Pfam" id="PF13432">
    <property type="entry name" value="TPR_16"/>
    <property type="match status" value="1"/>
</dbReference>
<keyword evidence="1" id="KW-0802">TPR repeat</keyword>
<evidence type="ECO:0000313" key="4">
    <source>
        <dbReference type="Proteomes" id="UP000229098"/>
    </source>
</evidence>
<feature type="repeat" description="TPR" evidence="1">
    <location>
        <begin position="195"/>
        <end position="228"/>
    </location>
</feature>
<dbReference type="EMBL" id="PFEF01000005">
    <property type="protein sequence ID" value="PJE64562.1"/>
    <property type="molecule type" value="Genomic_DNA"/>
</dbReference>
<proteinExistence type="predicted"/>
<evidence type="ECO:0000256" key="1">
    <source>
        <dbReference type="PROSITE-ProRule" id="PRU00339"/>
    </source>
</evidence>
<accession>A0A2M8KXF3</accession>
<dbReference type="InterPro" id="IPR052943">
    <property type="entry name" value="TMTC_O-mannosyl-trnsfr"/>
</dbReference>
<dbReference type="Proteomes" id="UP000229098">
    <property type="component" value="Unassembled WGS sequence"/>
</dbReference>
<dbReference type="InterPro" id="IPR011990">
    <property type="entry name" value="TPR-like_helical_dom_sf"/>
</dbReference>
<sequence length="242" mass="27521">MKTEIKIIGGIIIAGLFVWGGIFFLGNKNAEVPANGDGISMELPPKPSGYDILNKNDVIIAEIPEDRRVQYEDEFEETLQTITEHPDSFLAWMNLATIKNAFGDYEGAEKVWLYATEISPNQGRSLVNLGDLYWNKLKNYPRAEWAYIEAIDRDPVNARAYRDLASLYQFSYTEKKDMAINILLLGIENSPDNEVEFLALAGLWAWENGDITDAIGYYERYLELNPDDNVARADLVKLRSLR</sequence>
<organism evidence="3 4">
    <name type="scientific">Candidatus Ryanbacteria bacterium CG10_big_fil_rev_8_21_14_0_10_43_42</name>
    <dbReference type="NCBI Taxonomy" id="1974864"/>
    <lineage>
        <taxon>Bacteria</taxon>
        <taxon>Candidatus Ryaniibacteriota</taxon>
    </lineage>
</organism>
<feature type="transmembrane region" description="Helical" evidence="2">
    <location>
        <begin position="7"/>
        <end position="26"/>
    </location>
</feature>
<gene>
    <name evidence="3" type="ORF">COU90_01845</name>
</gene>
<dbReference type="PANTHER" id="PTHR44809">
    <property type="match status" value="1"/>
</dbReference>
<evidence type="ECO:0000256" key="2">
    <source>
        <dbReference type="SAM" id="Phobius"/>
    </source>
</evidence>